<evidence type="ECO:0000256" key="1">
    <source>
        <dbReference type="SAM" id="MobiDB-lite"/>
    </source>
</evidence>
<dbReference type="EMBL" id="JAEUBD010001266">
    <property type="protein sequence ID" value="KAH3662666.1"/>
    <property type="molecule type" value="Genomic_DNA"/>
</dbReference>
<reference evidence="2" key="1">
    <citation type="journal article" date="2021" name="Open Biol.">
        <title>Shared evolutionary footprints suggest mitochondrial oxidative damage underlies multiple complex I losses in fungi.</title>
        <authorList>
            <person name="Schikora-Tamarit M.A."/>
            <person name="Marcet-Houben M."/>
            <person name="Nosek J."/>
            <person name="Gabaldon T."/>
        </authorList>
    </citation>
    <scope>NUCLEOTIDE SEQUENCE</scope>
    <source>
        <strain evidence="2">NCAIM Y.01608</strain>
    </source>
</reference>
<feature type="compositionally biased region" description="Basic and acidic residues" evidence="1">
    <location>
        <begin position="92"/>
        <end position="113"/>
    </location>
</feature>
<feature type="region of interest" description="Disordered" evidence="1">
    <location>
        <begin position="84"/>
        <end position="113"/>
    </location>
</feature>
<evidence type="ECO:0000313" key="2">
    <source>
        <dbReference type="EMBL" id="KAH3662666.1"/>
    </source>
</evidence>
<reference evidence="2" key="2">
    <citation type="submission" date="2021-01" db="EMBL/GenBank/DDBJ databases">
        <authorList>
            <person name="Schikora-Tamarit M.A."/>
        </authorList>
    </citation>
    <scope>NUCLEOTIDE SEQUENCE</scope>
    <source>
        <strain evidence="2">NCAIM Y.01608</strain>
    </source>
</reference>
<sequence>MSGSWVYIELEARERSSVGANVDITDWLESLWRSSRRYILPMRLSSNKYSSRDVMVLRVMHSIVPQMALHSADIRIVQPHHSRCGMNRMRSTRKDSRDSRKVGRDHRSTVSRNLEELEKRGLSSRSVSVIWIKVNMSEMGCTTRR</sequence>
<dbReference type="AlphaFoldDB" id="A0A9P8P0I6"/>
<evidence type="ECO:0000313" key="3">
    <source>
        <dbReference type="Proteomes" id="UP000788993"/>
    </source>
</evidence>
<name>A0A9P8P0I6_9ASCO</name>
<protein>
    <submittedName>
        <fullName evidence="2">Uncharacterized protein</fullName>
    </submittedName>
</protein>
<accession>A0A9P8P0I6</accession>
<gene>
    <name evidence="2" type="ORF">OGATHE_004241</name>
</gene>
<proteinExistence type="predicted"/>
<comment type="caution">
    <text evidence="2">The sequence shown here is derived from an EMBL/GenBank/DDBJ whole genome shotgun (WGS) entry which is preliminary data.</text>
</comment>
<keyword evidence="3" id="KW-1185">Reference proteome</keyword>
<organism evidence="2 3">
    <name type="scientific">Ogataea polymorpha</name>
    <dbReference type="NCBI Taxonomy" id="460523"/>
    <lineage>
        <taxon>Eukaryota</taxon>
        <taxon>Fungi</taxon>
        <taxon>Dikarya</taxon>
        <taxon>Ascomycota</taxon>
        <taxon>Saccharomycotina</taxon>
        <taxon>Pichiomycetes</taxon>
        <taxon>Pichiales</taxon>
        <taxon>Pichiaceae</taxon>
        <taxon>Ogataea</taxon>
    </lineage>
</organism>
<dbReference type="Proteomes" id="UP000788993">
    <property type="component" value="Unassembled WGS sequence"/>
</dbReference>